<organism evidence="1 2">
    <name type="scientific">Candidatus Alistipes intestinigallinarum</name>
    <dbReference type="NCBI Taxonomy" id="2838440"/>
    <lineage>
        <taxon>Bacteria</taxon>
        <taxon>Pseudomonadati</taxon>
        <taxon>Bacteroidota</taxon>
        <taxon>Bacteroidia</taxon>
        <taxon>Bacteroidales</taxon>
        <taxon>Rikenellaceae</taxon>
        <taxon>Alistipes</taxon>
    </lineage>
</organism>
<dbReference type="InterPro" id="IPR037081">
    <property type="entry name" value="Hyp_TM1506"/>
</dbReference>
<dbReference type="Pfam" id="PF08973">
    <property type="entry name" value="TM1506"/>
    <property type="match status" value="1"/>
</dbReference>
<dbReference type="InterPro" id="IPR016193">
    <property type="entry name" value="Cytidine_deaminase-like"/>
</dbReference>
<dbReference type="GO" id="GO:0003824">
    <property type="term" value="F:catalytic activity"/>
    <property type="evidence" value="ECO:0007669"/>
    <property type="project" value="InterPro"/>
</dbReference>
<dbReference type="EMBL" id="DXDA01000026">
    <property type="protein sequence ID" value="HIY68403.1"/>
    <property type="molecule type" value="Genomic_DNA"/>
</dbReference>
<dbReference type="Gene3D" id="3.40.140.30">
    <property type="entry name" value="Hypothetical protein TM1506"/>
    <property type="match status" value="1"/>
</dbReference>
<proteinExistence type="predicted"/>
<dbReference type="InterPro" id="IPR015067">
    <property type="entry name" value="DUF1893_TM1506-like"/>
</dbReference>
<reference evidence="1" key="1">
    <citation type="journal article" date="2021" name="PeerJ">
        <title>Extensive microbial diversity within the chicken gut microbiome revealed by metagenomics and culture.</title>
        <authorList>
            <person name="Gilroy R."/>
            <person name="Ravi A."/>
            <person name="Getino M."/>
            <person name="Pursley I."/>
            <person name="Horton D.L."/>
            <person name="Alikhan N.F."/>
            <person name="Baker D."/>
            <person name="Gharbi K."/>
            <person name="Hall N."/>
            <person name="Watson M."/>
            <person name="Adriaenssens E.M."/>
            <person name="Foster-Nyarko E."/>
            <person name="Jarju S."/>
            <person name="Secka A."/>
            <person name="Antonio M."/>
            <person name="Oren A."/>
            <person name="Chaudhuri R.R."/>
            <person name="La Ragione R."/>
            <person name="Hildebrand F."/>
            <person name="Pallen M.J."/>
        </authorList>
    </citation>
    <scope>NUCLEOTIDE SEQUENCE</scope>
    <source>
        <strain evidence="1">5134</strain>
    </source>
</reference>
<reference evidence="1" key="2">
    <citation type="submission" date="2021-04" db="EMBL/GenBank/DDBJ databases">
        <authorList>
            <person name="Gilroy R."/>
        </authorList>
    </citation>
    <scope>NUCLEOTIDE SEQUENCE</scope>
    <source>
        <strain evidence="1">5134</strain>
    </source>
</reference>
<dbReference type="SUPFAM" id="SSF53927">
    <property type="entry name" value="Cytidine deaminase-like"/>
    <property type="match status" value="1"/>
</dbReference>
<dbReference type="AlphaFoldDB" id="A0A9D2CBY1"/>
<evidence type="ECO:0000313" key="2">
    <source>
        <dbReference type="Proteomes" id="UP000886844"/>
    </source>
</evidence>
<gene>
    <name evidence="1" type="ORF">H9828_03180</name>
</gene>
<evidence type="ECO:0000313" key="1">
    <source>
        <dbReference type="EMBL" id="HIY68403.1"/>
    </source>
</evidence>
<name>A0A9D2CBY1_9BACT</name>
<protein>
    <submittedName>
        <fullName evidence="1">DUF1893 domain-containing protein</fullName>
    </submittedName>
</protein>
<dbReference type="Proteomes" id="UP000886844">
    <property type="component" value="Unassembled WGS sequence"/>
</dbReference>
<sequence length="158" mass="17607">MPHSIENRDRQAVERLRAEQCSCVIRNGEMMRSFHQRGVSDLWRLLHEEPALLRGGFIADKVVGKGAAALMAAGGVRGVYALTLSRPALELLEGARIPVEYERLVPNIINRAGDGICPVESLCADAQTPEECLPRIGEFVRRMQEKQQLETLSKNETK</sequence>
<accession>A0A9D2CBY1</accession>
<comment type="caution">
    <text evidence="1">The sequence shown here is derived from an EMBL/GenBank/DDBJ whole genome shotgun (WGS) entry which is preliminary data.</text>
</comment>